<dbReference type="Pfam" id="PF07478">
    <property type="entry name" value="Dala_Dala_lig_C"/>
    <property type="match status" value="1"/>
</dbReference>
<evidence type="ECO:0000313" key="18">
    <source>
        <dbReference type="EMBL" id="AIH03584.1"/>
    </source>
</evidence>
<dbReference type="GO" id="GO:0046872">
    <property type="term" value="F:metal ion binding"/>
    <property type="evidence" value="ECO:0007669"/>
    <property type="project" value="UniProtKB-KW"/>
</dbReference>
<dbReference type="InterPro" id="IPR016185">
    <property type="entry name" value="PreATP-grasp_dom_sf"/>
</dbReference>
<keyword evidence="11 13" id="KW-0961">Cell wall biogenesis/degradation</keyword>
<feature type="active site" evidence="14">
    <location>
        <position position="282"/>
    </location>
</feature>
<feature type="binding site" evidence="15">
    <location>
        <position position="259"/>
    </location>
    <ligand>
        <name>Mg(2+)</name>
        <dbReference type="ChEBI" id="CHEBI:18420"/>
        <label>1</label>
    </ligand>
</feature>
<dbReference type="HOGENOM" id="CLU_039268_1_1_0"/>
<dbReference type="UniPathway" id="UPA00219"/>
<keyword evidence="8 16" id="KW-0067">ATP-binding</keyword>
<keyword evidence="5 13" id="KW-0963">Cytoplasm</keyword>
<dbReference type="PROSITE" id="PS00844">
    <property type="entry name" value="DALA_DALA_LIGASE_2"/>
    <property type="match status" value="1"/>
</dbReference>
<protein>
    <recommendedName>
        <fullName evidence="4 13">D-alanine--D-alanine ligase</fullName>
        <ecNumber evidence="4 13">6.3.2.4</ecNumber>
    </recommendedName>
    <alternativeName>
        <fullName evidence="13">D-Ala-D-Ala ligase</fullName>
    </alternativeName>
    <alternativeName>
        <fullName evidence="13">D-alanylalanine synthetase</fullName>
    </alternativeName>
</protein>
<feature type="active site" evidence="14">
    <location>
        <position position="19"/>
    </location>
</feature>
<feature type="binding site" evidence="15">
    <location>
        <position position="271"/>
    </location>
    <ligand>
        <name>Mg(2+)</name>
        <dbReference type="ChEBI" id="CHEBI:18420"/>
        <label>1</label>
    </ligand>
</feature>
<evidence type="ECO:0000256" key="6">
    <source>
        <dbReference type="ARBA" id="ARBA00022598"/>
    </source>
</evidence>
<sequence length="311" mass="34146">MCSKSVLRVALIAGGRSSEREVSLKGAQAVKKALETLGHRWEFFDPATDLLALMQRAKEFDCAFLVVHGPGGEDGTLQGFLDSIGLPYQGAGVLGSALAMHKGLAKQLYRLAGLKIPEGRSFTKEESFEKARDFAKSLGYPVVVKPATQGSSIGLTIVKQEKDLSEALEKAYAVDNEILIEEYLKGREITVGILDDKPLPVVEIVPKASETFDYTTKYTPGLAEEICPAPIGEELTKKAQNYGLIAHNCLKLRHYSRTDMIIKDQEIYVLETNTIPGMTETSLLPLAAKVAGYTFESLIQKLLELALRERR</sequence>
<evidence type="ECO:0000256" key="16">
    <source>
        <dbReference type="PROSITE-ProRule" id="PRU00409"/>
    </source>
</evidence>
<evidence type="ECO:0000256" key="15">
    <source>
        <dbReference type="PIRSR" id="PIRSR039102-3"/>
    </source>
</evidence>
<dbReference type="KEGG" id="tcm:HL41_01370"/>
<keyword evidence="7 16" id="KW-0547">Nucleotide-binding</keyword>
<evidence type="ECO:0000256" key="9">
    <source>
        <dbReference type="ARBA" id="ARBA00022960"/>
    </source>
</evidence>
<proteinExistence type="inferred from homology"/>
<dbReference type="InterPro" id="IPR011095">
    <property type="entry name" value="Dala_Dala_lig_C"/>
</dbReference>
<dbReference type="Gene3D" id="3.40.50.20">
    <property type="match status" value="1"/>
</dbReference>
<dbReference type="Proteomes" id="UP000028481">
    <property type="component" value="Chromosome"/>
</dbReference>
<evidence type="ECO:0000256" key="1">
    <source>
        <dbReference type="ARBA" id="ARBA00001936"/>
    </source>
</evidence>
<dbReference type="Gene3D" id="3.30.1490.20">
    <property type="entry name" value="ATP-grasp fold, A domain"/>
    <property type="match status" value="1"/>
</dbReference>
<evidence type="ECO:0000259" key="17">
    <source>
        <dbReference type="PROSITE" id="PS50975"/>
    </source>
</evidence>
<evidence type="ECO:0000313" key="19">
    <source>
        <dbReference type="Proteomes" id="UP000028481"/>
    </source>
</evidence>
<gene>
    <name evidence="13" type="primary">ddl</name>
    <name evidence="18" type="ORF">HL41_01370</name>
</gene>
<dbReference type="AlphaFoldDB" id="A0A075WQJ7"/>
<keyword evidence="15" id="KW-0464">Manganese</keyword>
<evidence type="ECO:0000256" key="12">
    <source>
        <dbReference type="ARBA" id="ARBA00047614"/>
    </source>
</evidence>
<keyword evidence="15" id="KW-0479">Metal-binding</keyword>
<keyword evidence="9 13" id="KW-0133">Cell shape</keyword>
<dbReference type="InterPro" id="IPR011761">
    <property type="entry name" value="ATP-grasp"/>
</dbReference>
<dbReference type="Pfam" id="PF01820">
    <property type="entry name" value="Dala_Dala_lig_N"/>
    <property type="match status" value="1"/>
</dbReference>
<dbReference type="GO" id="GO:0009252">
    <property type="term" value="P:peptidoglycan biosynthetic process"/>
    <property type="evidence" value="ECO:0007669"/>
    <property type="project" value="UniProtKB-UniRule"/>
</dbReference>
<evidence type="ECO:0000256" key="5">
    <source>
        <dbReference type="ARBA" id="ARBA00022490"/>
    </source>
</evidence>
<comment type="similarity">
    <text evidence="3 13">Belongs to the D-alanine--D-alanine ligase family.</text>
</comment>
<keyword evidence="10 13" id="KW-0573">Peptidoglycan synthesis</keyword>
<dbReference type="InterPro" id="IPR005905">
    <property type="entry name" value="D_ala_D_ala"/>
</dbReference>
<name>A0A075WQJ7_9BACT</name>
<dbReference type="SMART" id="SM01209">
    <property type="entry name" value="GARS_A"/>
    <property type="match status" value="1"/>
</dbReference>
<feature type="binding site" evidence="15">
    <location>
        <position position="271"/>
    </location>
    <ligand>
        <name>Mg(2+)</name>
        <dbReference type="ChEBI" id="CHEBI:18420"/>
        <label>2</label>
    </ligand>
</feature>
<dbReference type="InterPro" id="IPR000291">
    <property type="entry name" value="D-Ala_lig_Van_CS"/>
</dbReference>
<comment type="cofactor">
    <cofactor evidence="15">
        <name>Mg(2+)</name>
        <dbReference type="ChEBI" id="CHEBI:18420"/>
    </cofactor>
    <cofactor evidence="15">
        <name>Mn(2+)</name>
        <dbReference type="ChEBI" id="CHEBI:29035"/>
    </cofactor>
    <text evidence="15">Binds 2 magnesium or manganese ions per subunit.</text>
</comment>
<dbReference type="EMBL" id="CP008796">
    <property type="protein sequence ID" value="AIH03584.1"/>
    <property type="molecule type" value="Genomic_DNA"/>
</dbReference>
<dbReference type="PaxDb" id="289377-HL41_01370"/>
<comment type="function">
    <text evidence="13">Cell wall formation.</text>
</comment>
<dbReference type="PANTHER" id="PTHR23132">
    <property type="entry name" value="D-ALANINE--D-ALANINE LIGASE"/>
    <property type="match status" value="1"/>
</dbReference>
<evidence type="ECO:0000256" key="8">
    <source>
        <dbReference type="ARBA" id="ARBA00022840"/>
    </source>
</evidence>
<dbReference type="GO" id="GO:0005737">
    <property type="term" value="C:cytoplasm"/>
    <property type="evidence" value="ECO:0007669"/>
    <property type="project" value="UniProtKB-SubCell"/>
</dbReference>
<keyword evidence="6 13" id="KW-0436">Ligase</keyword>
<comment type="catalytic activity">
    <reaction evidence="12 13">
        <text>2 D-alanine + ATP = D-alanyl-D-alanine + ADP + phosphate + H(+)</text>
        <dbReference type="Rhea" id="RHEA:11224"/>
        <dbReference type="ChEBI" id="CHEBI:15378"/>
        <dbReference type="ChEBI" id="CHEBI:30616"/>
        <dbReference type="ChEBI" id="CHEBI:43474"/>
        <dbReference type="ChEBI" id="CHEBI:57416"/>
        <dbReference type="ChEBI" id="CHEBI:57822"/>
        <dbReference type="ChEBI" id="CHEBI:456216"/>
        <dbReference type="EC" id="6.3.2.4"/>
    </reaction>
</comment>
<dbReference type="InterPro" id="IPR013815">
    <property type="entry name" value="ATP_grasp_subdomain_1"/>
</dbReference>
<dbReference type="eggNOG" id="COG1181">
    <property type="taxonomic scope" value="Bacteria"/>
</dbReference>
<accession>A0A075WQJ7</accession>
<dbReference type="HAMAP" id="MF_00047">
    <property type="entry name" value="Dala_Dala_lig"/>
    <property type="match status" value="1"/>
</dbReference>
<dbReference type="InterPro" id="IPR011127">
    <property type="entry name" value="Dala_Dala_lig_N"/>
</dbReference>
<dbReference type="GO" id="GO:0071555">
    <property type="term" value="P:cell wall organization"/>
    <property type="evidence" value="ECO:0007669"/>
    <property type="project" value="UniProtKB-KW"/>
</dbReference>
<comment type="subcellular location">
    <subcellularLocation>
        <location evidence="2 13">Cytoplasm</location>
    </subcellularLocation>
</comment>
<dbReference type="PROSITE" id="PS00843">
    <property type="entry name" value="DALA_DALA_LIGASE_1"/>
    <property type="match status" value="1"/>
</dbReference>
<organism evidence="18 19">
    <name type="scientific">Thermodesulfobacterium commune DSM 2178</name>
    <dbReference type="NCBI Taxonomy" id="289377"/>
    <lineage>
        <taxon>Bacteria</taxon>
        <taxon>Pseudomonadati</taxon>
        <taxon>Thermodesulfobacteriota</taxon>
        <taxon>Thermodesulfobacteria</taxon>
        <taxon>Thermodesulfobacteriales</taxon>
        <taxon>Thermodesulfobacteriaceae</taxon>
        <taxon>Thermodesulfobacterium</taxon>
    </lineage>
</organism>
<evidence type="ECO:0000256" key="14">
    <source>
        <dbReference type="PIRSR" id="PIRSR039102-1"/>
    </source>
</evidence>
<evidence type="ECO:0000256" key="13">
    <source>
        <dbReference type="HAMAP-Rule" id="MF_00047"/>
    </source>
</evidence>
<dbReference type="STRING" id="289377.HL41_01370"/>
<evidence type="ECO:0000256" key="7">
    <source>
        <dbReference type="ARBA" id="ARBA00022741"/>
    </source>
</evidence>
<dbReference type="PROSITE" id="PS50975">
    <property type="entry name" value="ATP_GRASP"/>
    <property type="match status" value="1"/>
</dbReference>
<evidence type="ECO:0000256" key="11">
    <source>
        <dbReference type="ARBA" id="ARBA00023316"/>
    </source>
</evidence>
<evidence type="ECO:0000256" key="10">
    <source>
        <dbReference type="ARBA" id="ARBA00022984"/>
    </source>
</evidence>
<comment type="cofactor">
    <cofactor evidence="1">
        <name>Mn(2+)</name>
        <dbReference type="ChEBI" id="CHEBI:29035"/>
    </cofactor>
</comment>
<dbReference type="OrthoDB" id="9813261at2"/>
<dbReference type="SUPFAM" id="SSF56059">
    <property type="entry name" value="Glutathione synthetase ATP-binding domain-like"/>
    <property type="match status" value="1"/>
</dbReference>
<dbReference type="EC" id="6.3.2.4" evidence="4 13"/>
<dbReference type="Gene3D" id="3.30.470.20">
    <property type="entry name" value="ATP-grasp fold, B domain"/>
    <property type="match status" value="1"/>
</dbReference>
<dbReference type="PIRSF" id="PIRSF039102">
    <property type="entry name" value="Ddl/VanB"/>
    <property type="match status" value="1"/>
</dbReference>
<keyword evidence="19" id="KW-1185">Reference proteome</keyword>
<dbReference type="GO" id="GO:0005524">
    <property type="term" value="F:ATP binding"/>
    <property type="evidence" value="ECO:0007669"/>
    <property type="project" value="UniProtKB-UniRule"/>
</dbReference>
<dbReference type="NCBIfam" id="NF002378">
    <property type="entry name" value="PRK01372.1"/>
    <property type="match status" value="1"/>
</dbReference>
<reference evidence="18 19" key="1">
    <citation type="journal article" date="2015" name="Genome Announc.">
        <title>Genome Sequence of a Sulfate-Reducing Thermophilic Bacterium, Thermodesulfobacterium commune DSM 2178T (Phylum Thermodesulfobacteria).</title>
        <authorList>
            <person name="Bhatnagar S."/>
            <person name="Badger J.H."/>
            <person name="Madupu R."/>
            <person name="Khouri H.M."/>
            <person name="O'Connor E.M."/>
            <person name="Robb F.T."/>
            <person name="Ward N.L."/>
            <person name="Eisen J.A."/>
        </authorList>
    </citation>
    <scope>NUCLEOTIDE SEQUENCE [LARGE SCALE GENOMIC DNA]</scope>
    <source>
        <strain evidence="18 19">DSM 2178</strain>
    </source>
</reference>
<keyword evidence="15" id="KW-0460">Magnesium</keyword>
<dbReference type="PANTHER" id="PTHR23132:SF23">
    <property type="entry name" value="D-ALANINE--D-ALANINE LIGASE B"/>
    <property type="match status" value="1"/>
</dbReference>
<dbReference type="SUPFAM" id="SSF52440">
    <property type="entry name" value="PreATP-grasp domain"/>
    <property type="match status" value="1"/>
</dbReference>
<dbReference type="GO" id="GO:0008360">
    <property type="term" value="P:regulation of cell shape"/>
    <property type="evidence" value="ECO:0007669"/>
    <property type="project" value="UniProtKB-KW"/>
</dbReference>
<evidence type="ECO:0000256" key="2">
    <source>
        <dbReference type="ARBA" id="ARBA00004496"/>
    </source>
</evidence>
<dbReference type="GO" id="GO:0008716">
    <property type="term" value="F:D-alanine-D-alanine ligase activity"/>
    <property type="evidence" value="ECO:0007669"/>
    <property type="project" value="UniProtKB-UniRule"/>
</dbReference>
<feature type="binding site" evidence="15">
    <location>
        <position position="273"/>
    </location>
    <ligand>
        <name>Mg(2+)</name>
        <dbReference type="ChEBI" id="CHEBI:18420"/>
        <label>2</label>
    </ligand>
</feature>
<dbReference type="NCBIfam" id="TIGR01205">
    <property type="entry name" value="D_ala_D_alaTIGR"/>
    <property type="match status" value="1"/>
</dbReference>
<feature type="domain" description="ATP-grasp" evidence="17">
    <location>
        <begin position="106"/>
        <end position="304"/>
    </location>
</feature>
<comment type="pathway">
    <text evidence="13">Cell wall biogenesis; peptidoglycan biosynthesis.</text>
</comment>
<dbReference type="RefSeq" id="WP_038063482.1">
    <property type="nucleotide sequence ID" value="NZ_CP008796.1"/>
</dbReference>
<feature type="active site" evidence="14">
    <location>
        <position position="151"/>
    </location>
</feature>
<evidence type="ECO:0000256" key="3">
    <source>
        <dbReference type="ARBA" id="ARBA00010871"/>
    </source>
</evidence>
<evidence type="ECO:0000256" key="4">
    <source>
        <dbReference type="ARBA" id="ARBA00012216"/>
    </source>
</evidence>